<proteinExistence type="predicted"/>
<accession>A0A7W6A237</accession>
<gene>
    <name evidence="1" type="ORF">GGR11_000356</name>
</gene>
<dbReference type="AlphaFoldDB" id="A0A7W6A237"/>
<dbReference type="RefSeq" id="WP_183195140.1">
    <property type="nucleotide sequence ID" value="NZ_JACIDA010000001.1"/>
</dbReference>
<dbReference type="EMBL" id="JACIDA010000001">
    <property type="protein sequence ID" value="MBB3870842.1"/>
    <property type="molecule type" value="Genomic_DNA"/>
</dbReference>
<dbReference type="Proteomes" id="UP000532936">
    <property type="component" value="Unassembled WGS sequence"/>
</dbReference>
<reference evidence="1 2" key="1">
    <citation type="submission" date="2020-08" db="EMBL/GenBank/DDBJ databases">
        <title>Genomic Encyclopedia of Type Strains, Phase IV (KMG-IV): sequencing the most valuable type-strain genomes for metagenomic binning, comparative biology and taxonomic classification.</title>
        <authorList>
            <person name="Goeker M."/>
        </authorList>
    </citation>
    <scope>NUCLEOTIDE SEQUENCE [LARGE SCALE GENOMIC DNA]</scope>
    <source>
        <strain evidence="1 2">DSM 14878</strain>
    </source>
</reference>
<comment type="caution">
    <text evidence="1">The sequence shown here is derived from an EMBL/GenBank/DDBJ whole genome shotgun (WGS) entry which is preliminary data.</text>
</comment>
<protein>
    <submittedName>
        <fullName evidence="1">Uncharacterized protein</fullName>
    </submittedName>
</protein>
<evidence type="ECO:0000313" key="1">
    <source>
        <dbReference type="EMBL" id="MBB3870842.1"/>
    </source>
</evidence>
<sequence length="128" mass="14951">MFATLNNIRDHSTGLWWLYLSKCRACEQEWLFAQDDRIYDNFYLKRLDLAEAYHLLEGGHWPDDFISYERVLRLGRTLSQAWTFLDPRSPALVATAEDLRKERPDITVEEIAHLLAIEPKAADRVLGS</sequence>
<name>A0A7W6A237_9CAUL</name>
<evidence type="ECO:0000313" key="2">
    <source>
        <dbReference type="Proteomes" id="UP000532936"/>
    </source>
</evidence>
<organism evidence="1 2">
    <name type="scientific">Brevundimonas mediterranea</name>
    <dbReference type="NCBI Taxonomy" id="74329"/>
    <lineage>
        <taxon>Bacteria</taxon>
        <taxon>Pseudomonadati</taxon>
        <taxon>Pseudomonadota</taxon>
        <taxon>Alphaproteobacteria</taxon>
        <taxon>Caulobacterales</taxon>
        <taxon>Caulobacteraceae</taxon>
        <taxon>Brevundimonas</taxon>
    </lineage>
</organism>